<organism evidence="1 2">
    <name type="scientific">Streptomyces curacoi</name>
    <dbReference type="NCBI Taxonomy" id="146536"/>
    <lineage>
        <taxon>Bacteria</taxon>
        <taxon>Bacillati</taxon>
        <taxon>Actinomycetota</taxon>
        <taxon>Actinomycetes</taxon>
        <taxon>Kitasatosporales</taxon>
        <taxon>Streptomycetaceae</taxon>
        <taxon>Streptomyces</taxon>
    </lineage>
</organism>
<keyword evidence="2" id="KW-1185">Reference proteome</keyword>
<comment type="caution">
    <text evidence="1">The sequence shown here is derived from an EMBL/GenBank/DDBJ whole genome shotgun (WGS) entry which is preliminary data.</text>
</comment>
<dbReference type="Proteomes" id="UP000054024">
    <property type="component" value="Unassembled WGS sequence"/>
</dbReference>
<sequence length="160" mass="17469">MVHTIETSPELLTLMSETVQAAMQTPLEEKIIALGRCLGRGVRDETMVDAEFIYVRGLAEIEATEVKVMQVLDQPTGLTPEGYAEAHWPGWRRPEILSELPGFGAVLDASIARLTSAGMVKDDGIGRLPPDDGSDTEMWILTDFGKKCLSLLRAVTSNNP</sequence>
<dbReference type="EMBL" id="LMWJ01000004">
    <property type="protein sequence ID" value="KUM79745.1"/>
    <property type="molecule type" value="Genomic_DNA"/>
</dbReference>
<evidence type="ECO:0000313" key="1">
    <source>
        <dbReference type="EMBL" id="KUM79745.1"/>
    </source>
</evidence>
<evidence type="ECO:0000313" key="2">
    <source>
        <dbReference type="Proteomes" id="UP000054024"/>
    </source>
</evidence>
<protein>
    <submittedName>
        <fullName evidence="1">Uncharacterized protein</fullName>
    </submittedName>
</protein>
<reference evidence="1 2" key="1">
    <citation type="submission" date="2015-10" db="EMBL/GenBank/DDBJ databases">
        <title>Draft genome sequence of Streptomyces curacoi DSM 40107, type strain for the species Streptomyces curacoi.</title>
        <authorList>
            <person name="Ruckert C."/>
            <person name="Winkler A."/>
            <person name="Kalinowski J."/>
            <person name="Kampfer P."/>
            <person name="Glaeser S."/>
        </authorList>
    </citation>
    <scope>NUCLEOTIDE SEQUENCE [LARGE SCALE GENOMIC DNA]</scope>
    <source>
        <strain evidence="1 2">DSM 40107</strain>
    </source>
</reference>
<accession>A0A124H5V4</accession>
<gene>
    <name evidence="1" type="ORF">AQI70_05990</name>
</gene>
<proteinExistence type="predicted"/>
<name>A0A124H5V4_9ACTN</name>
<dbReference type="AlphaFoldDB" id="A0A124H5V4"/>